<evidence type="ECO:0000256" key="1">
    <source>
        <dbReference type="ARBA" id="ARBA00004328"/>
    </source>
</evidence>
<dbReference type="Pfam" id="PF05065">
    <property type="entry name" value="Phage_capsid"/>
    <property type="match status" value="1"/>
</dbReference>
<evidence type="ECO:0000313" key="3">
    <source>
        <dbReference type="EMBL" id="GAA0860185.1"/>
    </source>
</evidence>
<dbReference type="RefSeq" id="WP_346026103.1">
    <property type="nucleotide sequence ID" value="NZ_BAAACO010000002.1"/>
</dbReference>
<name>A0ABP3X851_9CLOT</name>
<dbReference type="SUPFAM" id="SSF56563">
    <property type="entry name" value="Major capsid protein gp5"/>
    <property type="match status" value="1"/>
</dbReference>
<reference evidence="4" key="1">
    <citation type="journal article" date="2019" name="Int. J. Syst. Evol. Microbiol.">
        <title>The Global Catalogue of Microorganisms (GCM) 10K type strain sequencing project: providing services to taxonomists for standard genome sequencing and annotation.</title>
        <authorList>
            <consortium name="The Broad Institute Genomics Platform"/>
            <consortium name="The Broad Institute Genome Sequencing Center for Infectious Disease"/>
            <person name="Wu L."/>
            <person name="Ma J."/>
        </authorList>
    </citation>
    <scope>NUCLEOTIDE SEQUENCE [LARGE SCALE GENOMIC DNA]</scope>
    <source>
        <strain evidence="4">JCM 6485</strain>
    </source>
</reference>
<dbReference type="Gene3D" id="3.30.2400.10">
    <property type="entry name" value="Major capsid protein gp5"/>
    <property type="match status" value="1"/>
</dbReference>
<comment type="caution">
    <text evidence="3">The sequence shown here is derived from an EMBL/GenBank/DDBJ whole genome shotgun (WGS) entry which is preliminary data.</text>
</comment>
<dbReference type="InterPro" id="IPR024455">
    <property type="entry name" value="Phage_capsid"/>
</dbReference>
<dbReference type="EMBL" id="BAAACO010000002">
    <property type="protein sequence ID" value="GAA0860185.1"/>
    <property type="molecule type" value="Genomic_DNA"/>
</dbReference>
<gene>
    <name evidence="3" type="ORF">GCM10008916_25400</name>
</gene>
<organism evidence="3 4">
    <name type="scientific">Clostridium nitritogenes</name>
    <dbReference type="NCBI Taxonomy" id="83340"/>
    <lineage>
        <taxon>Bacteria</taxon>
        <taxon>Bacillati</taxon>
        <taxon>Bacillota</taxon>
        <taxon>Clostridia</taxon>
        <taxon>Eubacteriales</taxon>
        <taxon>Clostridiaceae</taxon>
        <taxon>Clostridium</taxon>
    </lineage>
</organism>
<evidence type="ECO:0000313" key="4">
    <source>
        <dbReference type="Proteomes" id="UP001501764"/>
    </source>
</evidence>
<evidence type="ECO:0000259" key="2">
    <source>
        <dbReference type="Pfam" id="PF05065"/>
    </source>
</evidence>
<keyword evidence="4" id="KW-1185">Reference proteome</keyword>
<proteinExistence type="predicted"/>
<dbReference type="Gene3D" id="3.30.2320.10">
    <property type="entry name" value="hypothetical protein PF0899 domain"/>
    <property type="match status" value="1"/>
</dbReference>
<feature type="domain" description="Phage capsid-like C-terminal" evidence="2">
    <location>
        <begin position="18"/>
        <end position="283"/>
    </location>
</feature>
<dbReference type="NCBIfam" id="TIGR01554">
    <property type="entry name" value="major_cap_HK97"/>
    <property type="match status" value="1"/>
</dbReference>
<sequence>MEGNTDTILLKDNLKGSVPVEISNELVKDIVKESIAFTICKHVPMKSDAKVLPVLTDTGTAYWTEEGEDIETSVMGFDYPQLKAKKLAVIIPLTKEKLKDSTLNVLEEIKEGIKDAFVKAIDSAVFFGTSSPFANNICDIAEGNKVTVSNKFDIDISKAMGLVEDNDLSVDSIITHNGVKRTLRELRDSNGNSLVLNGGASGTQIYETPIYIPVSKVWNKSKAESLLGNFKKAVIGTREDIHYEILDQATVGGLNLAEKDLIAVKCTMRMGFEVVNKKAFSKIVPA</sequence>
<comment type="subcellular location">
    <subcellularLocation>
        <location evidence="1">Virion</location>
    </subcellularLocation>
</comment>
<protein>
    <recommendedName>
        <fullName evidence="2">Phage capsid-like C-terminal domain-containing protein</fullName>
    </recommendedName>
</protein>
<accession>A0ABP3X851</accession>
<dbReference type="Proteomes" id="UP001501764">
    <property type="component" value="Unassembled WGS sequence"/>
</dbReference>
<dbReference type="InterPro" id="IPR054612">
    <property type="entry name" value="Phage_capsid-like_C"/>
</dbReference>